<protein>
    <submittedName>
        <fullName evidence="3">Uncharacterized protein</fullName>
    </submittedName>
</protein>
<feature type="compositionally biased region" description="Polar residues" evidence="2">
    <location>
        <begin position="525"/>
        <end position="544"/>
    </location>
</feature>
<dbReference type="AlphaFoldDB" id="A0A1G4I2V5"/>
<reference evidence="3" key="1">
    <citation type="submission" date="2016-09" db="EMBL/GenBank/DDBJ databases">
        <authorList>
            <person name="Hebert L."/>
            <person name="Moumen B."/>
        </authorList>
    </citation>
    <scope>NUCLEOTIDE SEQUENCE [LARGE SCALE GENOMIC DNA]</scope>
    <source>
        <strain evidence="3">OVI</strain>
    </source>
</reference>
<feature type="region of interest" description="Disordered" evidence="2">
    <location>
        <begin position="400"/>
        <end position="653"/>
    </location>
</feature>
<dbReference type="RefSeq" id="XP_067077503.1">
    <property type="nucleotide sequence ID" value="XM_067221402.1"/>
</dbReference>
<name>A0A1G4I2V5_TRYEQ</name>
<evidence type="ECO:0000313" key="3">
    <source>
        <dbReference type="EMBL" id="SCU66002.1"/>
    </source>
</evidence>
<dbReference type="EMBL" id="CZPT02000477">
    <property type="protein sequence ID" value="SCU66002.1"/>
    <property type="molecule type" value="Genomic_DNA"/>
</dbReference>
<comment type="caution">
    <text evidence="3">The sequence shown here is derived from an EMBL/GenBank/DDBJ whole genome shotgun (WGS) entry which is preliminary data.</text>
</comment>
<sequence length="653" mass="71495">MLTSSFISDEDNFSQRLEHINREMKAIMDRTGVERSQLLNMEARGSVMRNLHDGFRIGGVSHTSFTTPLNTTPPVSLPPGPTSSHDISEDITMKRMIDERVGELRGSFAQMLSDTISSLNLNIQQRFDDAQRSRLDFTESLRETADTARRSVSELQTAFSRMKRTVDRPVEELARELQEHVSRSNQENTRVRDAIASLENEARVERQRGDRRIDELVRRHHDLVRNSLLELDAHVDGLRDELQAMVRLQSKQVMEELSSTQQQVARLHGALEAMNDTTVRWVAELRDLMEENAKRRSEMQSLKGEVDNLGALVKQLSNQLTTIAKGSTPISGEGGHNTPLRKSSSGVEGDGASPETIKALKYTVNCLASDMTRMGRQMAYMNGALQKLFASHNAGSYGGANGNGRFPPPVSGASHGRVGDHGYGGRPTSMNSSNSPQFPFPYGGTSAGTREFQHPHMMGSRSLYSGGLPGFGAGTNSPPAVHASTTDASPMSAYSPRNCSPSYSMGEAQQSPQQQEPSPTPEQCRVNNSESASPKHSVTQNKQTSPDEDERAPSSSSAFRCGEVDSPLNVASTHSQNHSSSHHRGSPIQANTTSPGVLSEKSPAGQSTPPDSYVSSRNSVVLDRRESRQYNPAPTSDLESELDNKKIARLALD</sequence>
<keyword evidence="4" id="KW-1185">Reference proteome</keyword>
<dbReference type="Proteomes" id="UP000195570">
    <property type="component" value="Unassembled WGS sequence"/>
</dbReference>
<feature type="coiled-coil region" evidence="1">
    <location>
        <begin position="285"/>
        <end position="319"/>
    </location>
</feature>
<feature type="coiled-coil region" evidence="1">
    <location>
        <begin position="170"/>
        <end position="208"/>
    </location>
</feature>
<organism evidence="3 4">
    <name type="scientific">Trypanosoma equiperdum</name>
    <dbReference type="NCBI Taxonomy" id="5694"/>
    <lineage>
        <taxon>Eukaryota</taxon>
        <taxon>Discoba</taxon>
        <taxon>Euglenozoa</taxon>
        <taxon>Kinetoplastea</taxon>
        <taxon>Metakinetoplastina</taxon>
        <taxon>Trypanosomatida</taxon>
        <taxon>Trypanosomatidae</taxon>
        <taxon>Trypanosoma</taxon>
    </lineage>
</organism>
<evidence type="ECO:0000256" key="1">
    <source>
        <dbReference type="SAM" id="Coils"/>
    </source>
</evidence>
<feature type="compositionally biased region" description="Low complexity" evidence="2">
    <location>
        <begin position="509"/>
        <end position="523"/>
    </location>
</feature>
<feature type="compositionally biased region" description="Polar residues" evidence="2">
    <location>
        <begin position="604"/>
        <end position="619"/>
    </location>
</feature>
<proteinExistence type="predicted"/>
<feature type="compositionally biased region" description="Polar residues" evidence="2">
    <location>
        <begin position="474"/>
        <end position="489"/>
    </location>
</feature>
<gene>
    <name evidence="3" type="ORF">TEOVI_000025100</name>
</gene>
<evidence type="ECO:0000313" key="4">
    <source>
        <dbReference type="Proteomes" id="UP000195570"/>
    </source>
</evidence>
<feature type="region of interest" description="Disordered" evidence="2">
    <location>
        <begin position="65"/>
        <end position="87"/>
    </location>
</feature>
<feature type="compositionally biased region" description="Polar residues" evidence="2">
    <location>
        <begin position="428"/>
        <end position="437"/>
    </location>
</feature>
<dbReference type="VEuPathDB" id="TriTrypDB:TEOVI_000025100"/>
<feature type="compositionally biased region" description="Polar residues" evidence="2">
    <location>
        <begin position="65"/>
        <end position="74"/>
    </location>
</feature>
<evidence type="ECO:0000256" key="2">
    <source>
        <dbReference type="SAM" id="MobiDB-lite"/>
    </source>
</evidence>
<feature type="region of interest" description="Disordered" evidence="2">
    <location>
        <begin position="325"/>
        <end position="352"/>
    </location>
</feature>
<dbReference type="GeneID" id="92374191"/>
<feature type="compositionally biased region" description="Basic and acidic residues" evidence="2">
    <location>
        <begin position="642"/>
        <end position="653"/>
    </location>
</feature>
<accession>A0A1G4I2V5</accession>
<keyword evidence="1" id="KW-0175">Coiled coil</keyword>